<evidence type="ECO:0000256" key="3">
    <source>
        <dbReference type="ARBA" id="ARBA00022827"/>
    </source>
</evidence>
<keyword evidence="2" id="KW-0285">Flavoprotein</keyword>
<dbReference type="Pfam" id="PF01266">
    <property type="entry name" value="DAO"/>
    <property type="match status" value="1"/>
</dbReference>
<evidence type="ECO:0000313" key="6">
    <source>
        <dbReference type="EMBL" id="KKK35038.1"/>
    </source>
</evidence>
<dbReference type="PATRIC" id="fig|1432562.3.peg.1036"/>
<comment type="cofactor">
    <cofactor evidence="1">
        <name>FAD</name>
        <dbReference type="ChEBI" id="CHEBI:57692"/>
    </cofactor>
</comment>
<dbReference type="GO" id="GO:0008115">
    <property type="term" value="F:sarcosine oxidase activity"/>
    <property type="evidence" value="ECO:0007669"/>
    <property type="project" value="TreeGrafter"/>
</dbReference>
<dbReference type="GO" id="GO:0005829">
    <property type="term" value="C:cytosol"/>
    <property type="evidence" value="ECO:0007669"/>
    <property type="project" value="TreeGrafter"/>
</dbReference>
<evidence type="ECO:0000256" key="1">
    <source>
        <dbReference type="ARBA" id="ARBA00001974"/>
    </source>
</evidence>
<feature type="domain" description="FAD dependent oxidoreductase" evidence="5">
    <location>
        <begin position="6"/>
        <end position="358"/>
    </location>
</feature>
<dbReference type="InterPro" id="IPR045170">
    <property type="entry name" value="MTOX"/>
</dbReference>
<keyword evidence="4" id="KW-0560">Oxidoreductase</keyword>
<dbReference type="SUPFAM" id="SSF54373">
    <property type="entry name" value="FAD-linked reductases, C-terminal domain"/>
    <property type="match status" value="1"/>
</dbReference>
<accession>A0A0M2SLC5</accession>
<dbReference type="STRING" id="1432562.WN59_05230"/>
<dbReference type="GO" id="GO:0050660">
    <property type="term" value="F:flavin adenine dinucleotide binding"/>
    <property type="evidence" value="ECO:0007669"/>
    <property type="project" value="InterPro"/>
</dbReference>
<evidence type="ECO:0000313" key="7">
    <source>
        <dbReference type="Proteomes" id="UP000034287"/>
    </source>
</evidence>
<dbReference type="OrthoDB" id="9794226at2"/>
<evidence type="ECO:0000256" key="2">
    <source>
        <dbReference type="ARBA" id="ARBA00022630"/>
    </source>
</evidence>
<organism evidence="6 7">
    <name type="scientific">Salinicoccus sediminis</name>
    <dbReference type="NCBI Taxonomy" id="1432562"/>
    <lineage>
        <taxon>Bacteria</taxon>
        <taxon>Bacillati</taxon>
        <taxon>Bacillota</taxon>
        <taxon>Bacilli</taxon>
        <taxon>Bacillales</taxon>
        <taxon>Staphylococcaceae</taxon>
        <taxon>Salinicoccus</taxon>
    </lineage>
</organism>
<name>A0A0M2SLC5_9STAP</name>
<dbReference type="EMBL" id="LAYZ01000002">
    <property type="protein sequence ID" value="KKK35038.1"/>
    <property type="molecule type" value="Genomic_DNA"/>
</dbReference>
<keyword evidence="3" id="KW-0274">FAD</keyword>
<dbReference type="InterPro" id="IPR006076">
    <property type="entry name" value="FAD-dep_OxRdtase"/>
</dbReference>
<dbReference type="InterPro" id="IPR036188">
    <property type="entry name" value="FAD/NAD-bd_sf"/>
</dbReference>
<dbReference type="PANTHER" id="PTHR10961:SF7">
    <property type="entry name" value="FAD DEPENDENT OXIDOREDUCTASE DOMAIN-CONTAINING PROTEIN"/>
    <property type="match status" value="1"/>
</dbReference>
<keyword evidence="7" id="KW-1185">Reference proteome</keyword>
<dbReference type="AlphaFoldDB" id="A0A0M2SLC5"/>
<dbReference type="SUPFAM" id="SSF51905">
    <property type="entry name" value="FAD/NAD(P)-binding domain"/>
    <property type="match status" value="1"/>
</dbReference>
<dbReference type="Gene3D" id="3.50.50.60">
    <property type="entry name" value="FAD/NAD(P)-binding domain"/>
    <property type="match status" value="1"/>
</dbReference>
<comment type="caution">
    <text evidence="6">The sequence shown here is derived from an EMBL/GenBank/DDBJ whole genome shotgun (WGS) entry which is preliminary data.</text>
</comment>
<dbReference type="RefSeq" id="WP_046513717.1">
    <property type="nucleotide sequence ID" value="NZ_LAYZ01000002.1"/>
</dbReference>
<protein>
    <submittedName>
        <fullName evidence="6">Methyltryptophan oxidase</fullName>
    </submittedName>
</protein>
<proteinExistence type="predicted"/>
<evidence type="ECO:0000259" key="5">
    <source>
        <dbReference type="Pfam" id="PF01266"/>
    </source>
</evidence>
<gene>
    <name evidence="6" type="ORF">WN59_05230</name>
</gene>
<reference evidence="6 7" key="1">
    <citation type="submission" date="2015-04" db="EMBL/GenBank/DDBJ databases">
        <title>Taxonomic description and genome sequence of Salinicoccus sediminis sp. nov., a novel hyper halotolerant bacterium isolated from marine sediment.</title>
        <authorList>
            <person name="Mathan Kumar R."/>
            <person name="Kaur G."/>
            <person name="Kumar N."/>
            <person name="Kumar A."/>
            <person name="Singh N.K."/>
            <person name="Kaur N."/>
            <person name="Mayilraj S."/>
        </authorList>
    </citation>
    <scope>NUCLEOTIDE SEQUENCE [LARGE SCALE GENOMIC DNA]</scope>
    <source>
        <strain evidence="6 7">SV-16</strain>
    </source>
</reference>
<evidence type="ECO:0000256" key="4">
    <source>
        <dbReference type="ARBA" id="ARBA00023002"/>
    </source>
</evidence>
<sequence>MNNHYDVIVVGAGAMGMAAGYYLSQKGIGTLMIDAFDPPHENGSHSGDTRIIRHACGEGPEYAPLGLRSQELWDELQGKTSESLFRKTGVLTFGKKGSEFVEQAVTSGRRYDMNIEALSADEIMGRWPGITLPEDNIGCYEPDAGVLFAGNCIRAFRRLALENGAELMTDSPVTSIDVETDSVRISTRDGVFTADKLIITAGAWNKKILSYLDLEIAIQPSRRVIGWFDSEDRLYAADKFPGFICDMPGGTFYGFPSIEGTGVKVGCFDNGVDGAPEYMNREFGAYGEDEADLRYFLGEYMPQANGKLNVGKTCMFTNTPDEDFVIDLHPEYDHIAIAAGFSGHGYKFSSVVGEILSALVTKGGTSRDISSFSAGRQALYPDKSGI</sequence>
<dbReference type="Gene3D" id="3.30.9.10">
    <property type="entry name" value="D-Amino Acid Oxidase, subunit A, domain 2"/>
    <property type="match status" value="1"/>
</dbReference>
<dbReference type="Proteomes" id="UP000034287">
    <property type="component" value="Unassembled WGS sequence"/>
</dbReference>
<dbReference type="PANTHER" id="PTHR10961">
    <property type="entry name" value="PEROXISOMAL SARCOSINE OXIDASE"/>
    <property type="match status" value="1"/>
</dbReference>
<dbReference type="NCBIfam" id="NF008425">
    <property type="entry name" value="PRK11259.1"/>
    <property type="match status" value="1"/>
</dbReference>